<sequence>MASCDDREFTGVQLIVAQLVEPPIIEPLQRLLDLVDDPWLVKQTAMAWADVRGLDGLAAAIERTVPPAPDTGYSAVLNQPHRLLVYARWHWAGVNIMADLHLI</sequence>
<keyword evidence="2" id="KW-1185">Reference proteome</keyword>
<reference evidence="1" key="2">
    <citation type="submission" date="2020-09" db="EMBL/GenBank/DDBJ databases">
        <authorList>
            <person name="Sun Q."/>
            <person name="Zhou Y."/>
        </authorList>
    </citation>
    <scope>NUCLEOTIDE SEQUENCE</scope>
    <source>
        <strain evidence="1">CGMCC 4.7306</strain>
    </source>
</reference>
<protein>
    <submittedName>
        <fullName evidence="1">Uncharacterized protein</fullName>
    </submittedName>
</protein>
<dbReference type="Proteomes" id="UP000613840">
    <property type="component" value="Unassembled WGS sequence"/>
</dbReference>
<dbReference type="AlphaFoldDB" id="A0A917W8K6"/>
<evidence type="ECO:0000313" key="1">
    <source>
        <dbReference type="EMBL" id="GGL83383.1"/>
    </source>
</evidence>
<evidence type="ECO:0000313" key="2">
    <source>
        <dbReference type="Proteomes" id="UP000613840"/>
    </source>
</evidence>
<accession>A0A917W8K6</accession>
<organism evidence="1 2">
    <name type="scientific">Microlunatus endophyticus</name>
    <dbReference type="NCBI Taxonomy" id="1716077"/>
    <lineage>
        <taxon>Bacteria</taxon>
        <taxon>Bacillati</taxon>
        <taxon>Actinomycetota</taxon>
        <taxon>Actinomycetes</taxon>
        <taxon>Propionibacteriales</taxon>
        <taxon>Propionibacteriaceae</taxon>
        <taxon>Microlunatus</taxon>
    </lineage>
</organism>
<comment type="caution">
    <text evidence="1">The sequence shown here is derived from an EMBL/GenBank/DDBJ whole genome shotgun (WGS) entry which is preliminary data.</text>
</comment>
<name>A0A917W8K6_9ACTN</name>
<dbReference type="EMBL" id="BMMZ01000021">
    <property type="protein sequence ID" value="GGL83383.1"/>
    <property type="molecule type" value="Genomic_DNA"/>
</dbReference>
<dbReference type="RefSeq" id="WP_188898495.1">
    <property type="nucleotide sequence ID" value="NZ_BMMZ01000021.1"/>
</dbReference>
<proteinExistence type="predicted"/>
<reference evidence="1" key="1">
    <citation type="journal article" date="2014" name="Int. J. Syst. Evol. Microbiol.">
        <title>Complete genome sequence of Corynebacterium casei LMG S-19264T (=DSM 44701T), isolated from a smear-ripened cheese.</title>
        <authorList>
            <consortium name="US DOE Joint Genome Institute (JGI-PGF)"/>
            <person name="Walter F."/>
            <person name="Albersmeier A."/>
            <person name="Kalinowski J."/>
            <person name="Ruckert C."/>
        </authorList>
    </citation>
    <scope>NUCLEOTIDE SEQUENCE</scope>
    <source>
        <strain evidence="1">CGMCC 4.7306</strain>
    </source>
</reference>
<gene>
    <name evidence="1" type="ORF">GCM10011575_47160</name>
</gene>